<dbReference type="CDD" id="cd00311">
    <property type="entry name" value="TIM"/>
    <property type="match status" value="1"/>
</dbReference>
<evidence type="ECO:0000256" key="9">
    <source>
        <dbReference type="RuleBase" id="RU363013"/>
    </source>
</evidence>
<keyword evidence="6 8" id="KW-0324">Glycolysis</keyword>
<comment type="catalytic activity">
    <reaction evidence="8 9">
        <text>D-glyceraldehyde 3-phosphate = dihydroxyacetone phosphate</text>
        <dbReference type="Rhea" id="RHEA:18585"/>
        <dbReference type="ChEBI" id="CHEBI:57642"/>
        <dbReference type="ChEBI" id="CHEBI:59776"/>
        <dbReference type="EC" id="5.3.1.1"/>
    </reaction>
</comment>
<keyword evidence="5 8" id="KW-0963">Cytoplasm</keyword>
<feature type="active site" description="Electrophile" evidence="8">
    <location>
        <position position="95"/>
    </location>
</feature>
<dbReference type="NCBIfam" id="TIGR00419">
    <property type="entry name" value="tim"/>
    <property type="match status" value="1"/>
</dbReference>
<dbReference type="InterPro" id="IPR022896">
    <property type="entry name" value="TrioseP_Isoase_bac/euk"/>
</dbReference>
<feature type="binding site" evidence="8">
    <location>
        <position position="168"/>
    </location>
    <ligand>
        <name>substrate</name>
    </ligand>
</feature>
<dbReference type="PANTHER" id="PTHR21139">
    <property type="entry name" value="TRIOSEPHOSPHATE ISOMERASE"/>
    <property type="match status" value="1"/>
</dbReference>
<comment type="catalytic activity">
    <reaction evidence="1">
        <text>L-erythrulose 1-phosphate = D-erythrulose 4-phosphate</text>
        <dbReference type="Rhea" id="RHEA:49588"/>
        <dbReference type="ChEBI" id="CHEBI:58002"/>
        <dbReference type="ChEBI" id="CHEBI:90796"/>
        <dbReference type="EC" id="5.3.1.33"/>
    </reaction>
</comment>
<dbReference type="EC" id="5.3.1.1" evidence="8 9"/>
<evidence type="ECO:0000313" key="10">
    <source>
        <dbReference type="EMBL" id="MCO6159475.1"/>
    </source>
</evidence>
<evidence type="ECO:0000256" key="3">
    <source>
        <dbReference type="ARBA" id="ARBA00007422"/>
    </source>
</evidence>
<dbReference type="PROSITE" id="PS00171">
    <property type="entry name" value="TIM_1"/>
    <property type="match status" value="1"/>
</dbReference>
<keyword evidence="11" id="KW-1185">Reference proteome</keyword>
<dbReference type="InterPro" id="IPR013785">
    <property type="entry name" value="Aldolase_TIM"/>
</dbReference>
<dbReference type="Proteomes" id="UP001523401">
    <property type="component" value="Unassembled WGS sequence"/>
</dbReference>
<feature type="binding site" evidence="8">
    <location>
        <position position="207"/>
    </location>
    <ligand>
        <name>substrate</name>
    </ligand>
</feature>
<gene>
    <name evidence="8 10" type="primary">tpiA</name>
    <name evidence="10" type="ORF">NF685_05430</name>
</gene>
<dbReference type="PANTHER" id="PTHR21139:SF42">
    <property type="entry name" value="TRIOSEPHOSPHATE ISOMERASE"/>
    <property type="match status" value="1"/>
</dbReference>
<dbReference type="HAMAP" id="MF_00147_B">
    <property type="entry name" value="TIM_B"/>
    <property type="match status" value="1"/>
</dbReference>
<comment type="pathway">
    <text evidence="2">Carbohydrate metabolism; erythritol degradation.</text>
</comment>
<organism evidence="10 11">
    <name type="scientific">Asaia lannensis NBRC 102526</name>
    <dbReference type="NCBI Taxonomy" id="1307926"/>
    <lineage>
        <taxon>Bacteria</taxon>
        <taxon>Pseudomonadati</taxon>
        <taxon>Pseudomonadota</taxon>
        <taxon>Alphaproteobacteria</taxon>
        <taxon>Acetobacterales</taxon>
        <taxon>Acetobacteraceae</taxon>
        <taxon>Asaia</taxon>
    </lineage>
</organism>
<accession>A0ABT1CF47</accession>
<comment type="pathway">
    <text evidence="8 9">Carbohydrate biosynthesis; gluconeogenesis.</text>
</comment>
<comment type="pathway">
    <text evidence="8 9">Carbohydrate degradation; glycolysis; D-glyceraldehyde 3-phosphate from glycerone phosphate: step 1/1.</text>
</comment>
<evidence type="ECO:0000256" key="7">
    <source>
        <dbReference type="ARBA" id="ARBA00023235"/>
    </source>
</evidence>
<feature type="binding site" evidence="8">
    <location>
        <begin position="8"/>
        <end position="10"/>
    </location>
    <ligand>
        <name>substrate</name>
    </ligand>
</feature>
<evidence type="ECO:0000256" key="2">
    <source>
        <dbReference type="ARBA" id="ARBA00004939"/>
    </source>
</evidence>
<proteinExistence type="inferred from homology"/>
<dbReference type="Pfam" id="PF00121">
    <property type="entry name" value="TIM"/>
    <property type="match status" value="1"/>
</dbReference>
<dbReference type="EMBL" id="JAMXQU010000003">
    <property type="protein sequence ID" value="MCO6159475.1"/>
    <property type="molecule type" value="Genomic_DNA"/>
</dbReference>
<comment type="function">
    <text evidence="8">Involved in the gluconeogenesis. Catalyzes stereospecifically the conversion of dihydroxyacetone phosphate (DHAP) to D-glyceraldehyde-3-phosphate (G3P).</text>
</comment>
<comment type="subcellular location">
    <subcellularLocation>
        <location evidence="8 9">Cytoplasm</location>
    </subcellularLocation>
</comment>
<feature type="active site" description="Proton acceptor" evidence="8">
    <location>
        <position position="162"/>
    </location>
</feature>
<name>A0ABT1CF47_9PROT</name>
<evidence type="ECO:0000256" key="4">
    <source>
        <dbReference type="ARBA" id="ARBA00022432"/>
    </source>
</evidence>
<dbReference type="InterPro" id="IPR035990">
    <property type="entry name" value="TIM_sf"/>
</dbReference>
<evidence type="ECO:0000256" key="8">
    <source>
        <dbReference type="HAMAP-Rule" id="MF_00147"/>
    </source>
</evidence>
<sequence length="249" mass="26573">MRQMIMGNWKMHGLRGQGKRLVTDIAEAIAGIRETREVVLAPPFTLTGYLAPLLETHGIGLGAQDCHAEPEGAFTGDISAPMLADLGVTHVILGHSERREYHHENNALIRRKAVTARRYGLCPVICVGESGSQKEAGEADRWLTRQITECVPDNFDGIVAYEPIWAIGTGKAATESDIESRMSLLHDVLHRHLETDDKSTRVLYGGSVKPEDAASILAVSGVGGVLVGGASLSAESFLGIAKAGLPSAS</sequence>
<evidence type="ECO:0000256" key="6">
    <source>
        <dbReference type="ARBA" id="ARBA00023152"/>
    </source>
</evidence>
<dbReference type="InterPro" id="IPR020861">
    <property type="entry name" value="Triosephosphate_isomerase_AS"/>
</dbReference>
<dbReference type="GO" id="GO:0004807">
    <property type="term" value="F:triose-phosphate isomerase activity"/>
    <property type="evidence" value="ECO:0007669"/>
    <property type="project" value="UniProtKB-EC"/>
</dbReference>
<comment type="similarity">
    <text evidence="3 8 9">Belongs to the triosephosphate isomerase family.</text>
</comment>
<keyword evidence="4 8" id="KW-0312">Gluconeogenesis</keyword>
<dbReference type="SUPFAM" id="SSF51351">
    <property type="entry name" value="Triosephosphate isomerase (TIM)"/>
    <property type="match status" value="1"/>
</dbReference>
<evidence type="ECO:0000313" key="11">
    <source>
        <dbReference type="Proteomes" id="UP001523401"/>
    </source>
</evidence>
<dbReference type="Gene3D" id="3.20.20.70">
    <property type="entry name" value="Aldolase class I"/>
    <property type="match status" value="1"/>
</dbReference>
<evidence type="ECO:0000256" key="5">
    <source>
        <dbReference type="ARBA" id="ARBA00022490"/>
    </source>
</evidence>
<feature type="binding site" evidence="8">
    <location>
        <begin position="228"/>
        <end position="229"/>
    </location>
    <ligand>
        <name>substrate</name>
    </ligand>
</feature>
<reference evidence="10 11" key="1">
    <citation type="submission" date="2022-06" db="EMBL/GenBank/DDBJ databases">
        <title>Whole-genome of Asaia lannensis strain LMG 27011T.</title>
        <authorList>
            <person name="Sombolestani A."/>
        </authorList>
    </citation>
    <scope>NUCLEOTIDE SEQUENCE [LARGE SCALE GENOMIC DNA]</scope>
    <source>
        <strain evidence="10 11">NBRC 102526</strain>
    </source>
</reference>
<comment type="caution">
    <text evidence="10">The sequence shown here is derived from an EMBL/GenBank/DDBJ whole genome shotgun (WGS) entry which is preliminary data.</text>
</comment>
<dbReference type="RefSeq" id="WP_252848889.1">
    <property type="nucleotide sequence ID" value="NZ_BAPW01000023.1"/>
</dbReference>
<keyword evidence="7 8" id="KW-0413">Isomerase</keyword>
<comment type="subunit">
    <text evidence="8 9">Homodimer.</text>
</comment>
<dbReference type="PROSITE" id="PS51440">
    <property type="entry name" value="TIM_2"/>
    <property type="match status" value="1"/>
</dbReference>
<protein>
    <recommendedName>
        <fullName evidence="8 9">Triosephosphate isomerase</fullName>
        <shortName evidence="8">TIM</shortName>
        <shortName evidence="8">TPI</shortName>
        <ecNumber evidence="8 9">5.3.1.1</ecNumber>
    </recommendedName>
    <alternativeName>
        <fullName evidence="8">Triose-phosphate isomerase</fullName>
    </alternativeName>
</protein>
<dbReference type="InterPro" id="IPR000652">
    <property type="entry name" value="Triosephosphate_isomerase"/>
</dbReference>
<evidence type="ECO:0000256" key="1">
    <source>
        <dbReference type="ARBA" id="ARBA00000148"/>
    </source>
</evidence>